<dbReference type="EMBL" id="GBRH01269709">
    <property type="protein sequence ID" value="JAD28186.1"/>
    <property type="molecule type" value="Transcribed_RNA"/>
</dbReference>
<evidence type="ECO:0000313" key="1">
    <source>
        <dbReference type="EMBL" id="JAD28186.1"/>
    </source>
</evidence>
<name>A0A0A8YPJ8_ARUDO</name>
<proteinExistence type="predicted"/>
<reference evidence="1" key="1">
    <citation type="submission" date="2014-09" db="EMBL/GenBank/DDBJ databases">
        <authorList>
            <person name="Magalhaes I.L.F."/>
            <person name="Oliveira U."/>
            <person name="Santos F.R."/>
            <person name="Vidigal T.H.D.A."/>
            <person name="Brescovit A.D."/>
            <person name="Santos A.J."/>
        </authorList>
    </citation>
    <scope>NUCLEOTIDE SEQUENCE</scope>
    <source>
        <tissue evidence="1">Shoot tissue taken approximately 20 cm above the soil surface</tissue>
    </source>
</reference>
<dbReference type="AlphaFoldDB" id="A0A0A8YPJ8"/>
<reference evidence="1" key="2">
    <citation type="journal article" date="2015" name="Data Brief">
        <title>Shoot transcriptome of the giant reed, Arundo donax.</title>
        <authorList>
            <person name="Barrero R.A."/>
            <person name="Guerrero F.D."/>
            <person name="Moolhuijzen P."/>
            <person name="Goolsby J.A."/>
            <person name="Tidwell J."/>
            <person name="Bellgard S.E."/>
            <person name="Bellgard M.I."/>
        </authorList>
    </citation>
    <scope>NUCLEOTIDE SEQUENCE</scope>
    <source>
        <tissue evidence="1">Shoot tissue taken approximately 20 cm above the soil surface</tissue>
    </source>
</reference>
<protein>
    <submittedName>
        <fullName evidence="1">Uncharacterized protein</fullName>
    </submittedName>
</protein>
<sequence>MICQDCYFYTVPDKVVCSGSDLSQENLIKFC</sequence>
<organism evidence="1">
    <name type="scientific">Arundo donax</name>
    <name type="common">Giant reed</name>
    <name type="synonym">Donax arundinaceus</name>
    <dbReference type="NCBI Taxonomy" id="35708"/>
    <lineage>
        <taxon>Eukaryota</taxon>
        <taxon>Viridiplantae</taxon>
        <taxon>Streptophyta</taxon>
        <taxon>Embryophyta</taxon>
        <taxon>Tracheophyta</taxon>
        <taxon>Spermatophyta</taxon>
        <taxon>Magnoliopsida</taxon>
        <taxon>Liliopsida</taxon>
        <taxon>Poales</taxon>
        <taxon>Poaceae</taxon>
        <taxon>PACMAD clade</taxon>
        <taxon>Arundinoideae</taxon>
        <taxon>Arundineae</taxon>
        <taxon>Arundo</taxon>
    </lineage>
</organism>
<accession>A0A0A8YPJ8</accession>